<dbReference type="Proteomes" id="UP000007648">
    <property type="component" value="Unassembled WGS sequence"/>
</dbReference>
<keyword evidence="2" id="KW-0812">Transmembrane</keyword>
<accession>A0A7N4NZE4</accession>
<feature type="region of interest" description="Disordered" evidence="1">
    <location>
        <begin position="138"/>
        <end position="208"/>
    </location>
</feature>
<sequence>MVGGTRTEAFACGRPLKLCRTRFSPPQKQGKGNQARVRPSGVLSWRGGSPLLCLLRLASANDHGTGGGASCGDSAGMAGRLLRKRAWEAAFILGGGGLIFASYLTAVGDEHFYAQHLMPTLQRLLDPEQAHKLTIRCISLGPPPEPRPARLRPDAAQRPSGHAQHSVPAATRSTASQRPRAAQRPSGHAQHSVPAATRSTASQRAGAQ</sequence>
<proteinExistence type="predicted"/>
<reference evidence="3 4" key="1">
    <citation type="journal article" date="2011" name="Proc. Natl. Acad. Sci. U.S.A.">
        <title>Genetic diversity and population structure of the endangered marsupial Sarcophilus harrisii (Tasmanian devil).</title>
        <authorList>
            <person name="Miller W."/>
            <person name="Hayes V.M."/>
            <person name="Ratan A."/>
            <person name="Petersen D.C."/>
            <person name="Wittekindt N.E."/>
            <person name="Miller J."/>
            <person name="Walenz B."/>
            <person name="Knight J."/>
            <person name="Qi J."/>
            <person name="Zhao F."/>
            <person name="Wang Q."/>
            <person name="Bedoya-Reina O.C."/>
            <person name="Katiyar N."/>
            <person name="Tomsho L.P."/>
            <person name="Kasson L.M."/>
            <person name="Hardie R.A."/>
            <person name="Woodbridge P."/>
            <person name="Tindall E.A."/>
            <person name="Bertelsen M.F."/>
            <person name="Dixon D."/>
            <person name="Pyecroft S."/>
            <person name="Helgen K.M."/>
            <person name="Lesk A.M."/>
            <person name="Pringle T.H."/>
            <person name="Patterson N."/>
            <person name="Zhang Y."/>
            <person name="Kreiss A."/>
            <person name="Woods G.M."/>
            <person name="Jones M.E."/>
            <person name="Schuster S.C."/>
        </authorList>
    </citation>
    <scope>NUCLEOTIDE SEQUENCE [LARGE SCALE GENOMIC DNA]</scope>
</reference>
<gene>
    <name evidence="3" type="primary">DHODH</name>
</gene>
<organism evidence="3 4">
    <name type="scientific">Sarcophilus harrisii</name>
    <name type="common">Tasmanian devil</name>
    <name type="synonym">Sarcophilus laniarius</name>
    <dbReference type="NCBI Taxonomy" id="9305"/>
    <lineage>
        <taxon>Eukaryota</taxon>
        <taxon>Metazoa</taxon>
        <taxon>Chordata</taxon>
        <taxon>Craniata</taxon>
        <taxon>Vertebrata</taxon>
        <taxon>Euteleostomi</taxon>
        <taxon>Mammalia</taxon>
        <taxon>Metatheria</taxon>
        <taxon>Dasyuromorphia</taxon>
        <taxon>Dasyuridae</taxon>
        <taxon>Sarcophilus</taxon>
    </lineage>
</organism>
<evidence type="ECO:0000313" key="4">
    <source>
        <dbReference type="Proteomes" id="UP000007648"/>
    </source>
</evidence>
<dbReference type="Ensembl" id="ENSSHAT00000037602.1">
    <property type="protein sequence ID" value="ENSSHAP00000029403.1"/>
    <property type="gene ID" value="ENSSHAG00000024111.1"/>
</dbReference>
<evidence type="ECO:0000313" key="3">
    <source>
        <dbReference type="Ensembl" id="ENSSHAP00000029403.1"/>
    </source>
</evidence>
<protein>
    <submittedName>
        <fullName evidence="3">Dihydroorotate dehydrogenase (quinone)</fullName>
    </submittedName>
</protein>
<dbReference type="AlphaFoldDB" id="A0A7N4NZE4"/>
<dbReference type="GeneTree" id="ENSGT00500000044924"/>
<dbReference type="Gene3D" id="3.20.20.70">
    <property type="entry name" value="Aldolase class I"/>
    <property type="match status" value="1"/>
</dbReference>
<keyword evidence="2" id="KW-0472">Membrane</keyword>
<evidence type="ECO:0000256" key="1">
    <source>
        <dbReference type="SAM" id="MobiDB-lite"/>
    </source>
</evidence>
<dbReference type="InterPro" id="IPR013785">
    <property type="entry name" value="Aldolase_TIM"/>
</dbReference>
<reference evidence="3" key="2">
    <citation type="submission" date="2025-08" db="UniProtKB">
        <authorList>
            <consortium name="Ensembl"/>
        </authorList>
    </citation>
    <scope>IDENTIFICATION</scope>
</reference>
<feature type="compositionally biased region" description="Polar residues" evidence="1">
    <location>
        <begin position="197"/>
        <end position="208"/>
    </location>
</feature>
<keyword evidence="4" id="KW-1185">Reference proteome</keyword>
<feature type="transmembrane region" description="Helical" evidence="2">
    <location>
        <begin position="86"/>
        <end position="106"/>
    </location>
</feature>
<evidence type="ECO:0000256" key="2">
    <source>
        <dbReference type="SAM" id="Phobius"/>
    </source>
</evidence>
<reference evidence="3" key="3">
    <citation type="submission" date="2025-09" db="UniProtKB">
        <authorList>
            <consortium name="Ensembl"/>
        </authorList>
    </citation>
    <scope>IDENTIFICATION</scope>
</reference>
<name>A0A7N4NZE4_SARHA</name>
<keyword evidence="2" id="KW-1133">Transmembrane helix</keyword>